<name>X1GNW9_9ZZZZ</name>
<feature type="non-terminal residue" evidence="1">
    <location>
        <position position="292"/>
    </location>
</feature>
<evidence type="ECO:0000313" key="1">
    <source>
        <dbReference type="EMBL" id="GAH58882.1"/>
    </source>
</evidence>
<organism evidence="1">
    <name type="scientific">marine sediment metagenome</name>
    <dbReference type="NCBI Taxonomy" id="412755"/>
    <lineage>
        <taxon>unclassified sequences</taxon>
        <taxon>metagenomes</taxon>
        <taxon>ecological metagenomes</taxon>
    </lineage>
</organism>
<proteinExistence type="predicted"/>
<feature type="non-terminal residue" evidence="1">
    <location>
        <position position="1"/>
    </location>
</feature>
<dbReference type="AlphaFoldDB" id="X1GNW9"/>
<reference evidence="1" key="1">
    <citation type="journal article" date="2014" name="Front. Microbiol.">
        <title>High frequency of phylogenetically diverse reductive dehalogenase-homologous genes in deep subseafloor sedimentary metagenomes.</title>
        <authorList>
            <person name="Kawai M."/>
            <person name="Futagami T."/>
            <person name="Toyoda A."/>
            <person name="Takaki Y."/>
            <person name="Nishi S."/>
            <person name="Hori S."/>
            <person name="Arai W."/>
            <person name="Tsubouchi T."/>
            <person name="Morono Y."/>
            <person name="Uchiyama I."/>
            <person name="Ito T."/>
            <person name="Fujiyama A."/>
            <person name="Inagaki F."/>
            <person name="Takami H."/>
        </authorList>
    </citation>
    <scope>NUCLEOTIDE SEQUENCE</scope>
    <source>
        <strain evidence="1">Expedition CK06-06</strain>
    </source>
</reference>
<accession>X1GNW9</accession>
<comment type="caution">
    <text evidence="1">The sequence shown here is derived from an EMBL/GenBank/DDBJ whole genome shotgun (WGS) entry which is preliminary data.</text>
</comment>
<sequence>RDEDFLRKLEILNNKVEYPLSKFWPDNGPQWDALGVSGDEIILVEAKANIPEMVSPGTKAGTYSRRKIENSLDGVKKYLSVSDKIDWTGTFYQYVNRIAHLYYLREKNQIKAHLLFVYFINDVTVHGPKTKDEWLGAIQTMEFYLGLTIYVIKIEGMKELKNQYFGDINDFFKYDLVLNLIEKIENLKCFTFIPMLTKDDGSSDGALTIYNGSRRKELDDFLKDCIKKSDRKVKNLRSFMSKYEQIEYRPYKDDEYFLHAEREQYFDSIHSSILNESVILIDPDNGFEIKSM</sequence>
<gene>
    <name evidence="1" type="ORF">S03H2_30797</name>
</gene>
<protein>
    <submittedName>
        <fullName evidence="1">Uncharacterized protein</fullName>
    </submittedName>
</protein>
<dbReference type="EMBL" id="BARU01018642">
    <property type="protein sequence ID" value="GAH58882.1"/>
    <property type="molecule type" value="Genomic_DNA"/>
</dbReference>